<reference evidence="2 3" key="1">
    <citation type="journal article" date="2018" name="Front. Plant Sci.">
        <title>Red Clover (Trifolium pratense) and Zigzag Clover (T. medium) - A Picture of Genomic Similarities and Differences.</title>
        <authorList>
            <person name="Dluhosova J."/>
            <person name="Istvanek J."/>
            <person name="Nedelnik J."/>
            <person name="Repkova J."/>
        </authorList>
    </citation>
    <scope>NUCLEOTIDE SEQUENCE [LARGE SCALE GENOMIC DNA]</scope>
    <source>
        <strain evidence="3">cv. 10/8</strain>
        <tissue evidence="2">Leaf</tissue>
    </source>
</reference>
<organism evidence="2 3">
    <name type="scientific">Trifolium medium</name>
    <dbReference type="NCBI Taxonomy" id="97028"/>
    <lineage>
        <taxon>Eukaryota</taxon>
        <taxon>Viridiplantae</taxon>
        <taxon>Streptophyta</taxon>
        <taxon>Embryophyta</taxon>
        <taxon>Tracheophyta</taxon>
        <taxon>Spermatophyta</taxon>
        <taxon>Magnoliopsida</taxon>
        <taxon>eudicotyledons</taxon>
        <taxon>Gunneridae</taxon>
        <taxon>Pentapetalae</taxon>
        <taxon>rosids</taxon>
        <taxon>fabids</taxon>
        <taxon>Fabales</taxon>
        <taxon>Fabaceae</taxon>
        <taxon>Papilionoideae</taxon>
        <taxon>50 kb inversion clade</taxon>
        <taxon>NPAAA clade</taxon>
        <taxon>Hologalegina</taxon>
        <taxon>IRL clade</taxon>
        <taxon>Trifolieae</taxon>
        <taxon>Trifolium</taxon>
    </lineage>
</organism>
<keyword evidence="3" id="KW-1185">Reference proteome</keyword>
<dbReference type="AlphaFoldDB" id="A0A392UVE7"/>
<feature type="compositionally biased region" description="Polar residues" evidence="1">
    <location>
        <begin position="29"/>
        <end position="45"/>
    </location>
</feature>
<sequence length="74" mass="8105">QSDEELSDKPVDNPPIEGESEKEDVRTADTISPACNSEAVSSPQGESGDRVLRTKDSSQLPDTEDRHPIRKTPE</sequence>
<feature type="compositionally biased region" description="Basic and acidic residues" evidence="1">
    <location>
        <begin position="47"/>
        <end position="56"/>
    </location>
</feature>
<evidence type="ECO:0000313" key="2">
    <source>
        <dbReference type="EMBL" id="MCI79976.1"/>
    </source>
</evidence>
<evidence type="ECO:0000313" key="3">
    <source>
        <dbReference type="Proteomes" id="UP000265520"/>
    </source>
</evidence>
<comment type="caution">
    <text evidence="2">The sequence shown here is derived from an EMBL/GenBank/DDBJ whole genome shotgun (WGS) entry which is preliminary data.</text>
</comment>
<feature type="non-terminal residue" evidence="2">
    <location>
        <position position="1"/>
    </location>
</feature>
<dbReference type="Proteomes" id="UP000265520">
    <property type="component" value="Unassembled WGS sequence"/>
</dbReference>
<evidence type="ECO:0000256" key="1">
    <source>
        <dbReference type="SAM" id="MobiDB-lite"/>
    </source>
</evidence>
<feature type="non-terminal residue" evidence="2">
    <location>
        <position position="74"/>
    </location>
</feature>
<dbReference type="EMBL" id="LXQA010985218">
    <property type="protein sequence ID" value="MCI79976.1"/>
    <property type="molecule type" value="Genomic_DNA"/>
</dbReference>
<accession>A0A392UVE7</accession>
<feature type="region of interest" description="Disordered" evidence="1">
    <location>
        <begin position="1"/>
        <end position="74"/>
    </location>
</feature>
<feature type="compositionally biased region" description="Basic and acidic residues" evidence="1">
    <location>
        <begin position="63"/>
        <end position="74"/>
    </location>
</feature>
<protein>
    <submittedName>
        <fullName evidence="2">Uncharacterized protein</fullName>
    </submittedName>
</protein>
<proteinExistence type="predicted"/>
<name>A0A392UVE7_9FABA</name>